<dbReference type="NCBIfam" id="TIGR02765">
    <property type="entry name" value="crypto_DASH"/>
    <property type="match status" value="1"/>
</dbReference>
<keyword evidence="3 6" id="KW-0285">Flavoprotein</keyword>
<feature type="domain" description="Photolyase/cryptochrome alpha/beta" evidence="9">
    <location>
        <begin position="2"/>
        <end position="136"/>
    </location>
</feature>
<feature type="site" description="Electron transfer via tryptophanyl radical" evidence="7">
    <location>
        <position position="393"/>
    </location>
</feature>
<evidence type="ECO:0000256" key="5">
    <source>
        <dbReference type="ARBA" id="ARBA00022991"/>
    </source>
</evidence>
<evidence type="ECO:0000313" key="11">
    <source>
        <dbReference type="Proteomes" id="UP000249542"/>
    </source>
</evidence>
<dbReference type="SUPFAM" id="SSF48173">
    <property type="entry name" value="Cryptochrome/photolyase FAD-binding domain"/>
    <property type="match status" value="1"/>
</dbReference>
<evidence type="ECO:0000256" key="8">
    <source>
        <dbReference type="RuleBase" id="RU367151"/>
    </source>
</evidence>
<protein>
    <recommendedName>
        <fullName evidence="2 8">Cryptochrome DASH</fullName>
    </recommendedName>
</protein>
<dbReference type="Gene3D" id="1.10.579.10">
    <property type="entry name" value="DNA Cyclobutane Dipyrimidine Photolyase, subunit A, domain 3"/>
    <property type="match status" value="1"/>
</dbReference>
<dbReference type="GO" id="GO:0003904">
    <property type="term" value="F:deoxyribodipyrimidine photo-lyase activity"/>
    <property type="evidence" value="ECO:0007669"/>
    <property type="project" value="TreeGrafter"/>
</dbReference>
<feature type="binding site" evidence="6">
    <location>
        <begin position="246"/>
        <end position="250"/>
    </location>
    <ligand>
        <name>FAD</name>
        <dbReference type="ChEBI" id="CHEBI:57692"/>
    </ligand>
</feature>
<dbReference type="EMBL" id="QKYV01000005">
    <property type="protein sequence ID" value="PZW39583.1"/>
    <property type="molecule type" value="Genomic_DNA"/>
</dbReference>
<dbReference type="PANTHER" id="PTHR11455">
    <property type="entry name" value="CRYPTOCHROME"/>
    <property type="match status" value="1"/>
</dbReference>
<evidence type="ECO:0000256" key="7">
    <source>
        <dbReference type="PIRSR" id="PIRSR602081-2"/>
    </source>
</evidence>
<dbReference type="Proteomes" id="UP000249542">
    <property type="component" value="Unassembled WGS sequence"/>
</dbReference>
<dbReference type="GO" id="GO:0000719">
    <property type="term" value="P:photoreactive repair"/>
    <property type="evidence" value="ECO:0007669"/>
    <property type="project" value="TreeGrafter"/>
</dbReference>
<comment type="function">
    <text evidence="8">May have a photoreceptor function.</text>
</comment>
<evidence type="ECO:0000256" key="2">
    <source>
        <dbReference type="ARBA" id="ARBA00017881"/>
    </source>
</evidence>
<dbReference type="GO" id="GO:0071949">
    <property type="term" value="F:FAD binding"/>
    <property type="evidence" value="ECO:0007669"/>
    <property type="project" value="TreeGrafter"/>
</dbReference>
<feature type="binding site" evidence="6">
    <location>
        <begin position="383"/>
        <end position="385"/>
    </location>
    <ligand>
        <name>FAD</name>
        <dbReference type="ChEBI" id="CHEBI:57692"/>
    </ligand>
</feature>
<sequence length="430" mass="50966">MKTGLIWYRNDLRVNDHYGLCGARKNCDRLFAVYCFNPKNFKNNKHGFKKTEKFRAQFLIETIQNLQKNLKELNIGLFVYLDEPYKVIPSLVNKYEVKELFYQEEWTSEEFQETKFLKANLPSSIRYTSSYQQFLIEPSLIPYKDFNEIPEIFTKFRHKVEKDWCVSEASPKIKMFPKENFISTNTAVPALQDLGLSCFTVDSRTAFPFKGGEEEANKRLQYYLWETNLIASYKETRNGLIGKDYSSKLSAWLANGSISAKTIYWEIKRYEKEQTKNNSTYWLIFELLWRDYFKYISLKHQSSIFQLNGISNKKLIWNRDSIVFKQWISGNTEEPFVNANMNEIANTGFMSNRGRQNVNSYWAKELKQDWRVGAAYFESLLIDYDVHSNWGNWMYNSGVGNDPRDRKFNITSQADRYDPESNYQKLWLSK</sequence>
<feature type="site" description="Electron transfer via tryptophanyl radical" evidence="7">
    <location>
        <position position="317"/>
    </location>
</feature>
<dbReference type="AlphaFoldDB" id="A0A2W7ILW8"/>
<dbReference type="InterPro" id="IPR014729">
    <property type="entry name" value="Rossmann-like_a/b/a_fold"/>
</dbReference>
<dbReference type="InterPro" id="IPR006050">
    <property type="entry name" value="DNA_photolyase_N"/>
</dbReference>
<dbReference type="RefSeq" id="WP_111541442.1">
    <property type="nucleotide sequence ID" value="NZ_QKYV01000005.1"/>
</dbReference>
<evidence type="ECO:0000256" key="6">
    <source>
        <dbReference type="PIRSR" id="PIRSR602081-1"/>
    </source>
</evidence>
<dbReference type="InterPro" id="IPR005101">
    <property type="entry name" value="Cryptochr/Photolyase_FAD-bd"/>
</dbReference>
<keyword evidence="5 8" id="KW-0157">Chromophore</keyword>
<dbReference type="InterPro" id="IPR014133">
    <property type="entry name" value="Cry_DASH"/>
</dbReference>
<dbReference type="PANTHER" id="PTHR11455:SF22">
    <property type="entry name" value="CRYPTOCHROME DASH"/>
    <property type="match status" value="1"/>
</dbReference>
<dbReference type="Gene3D" id="1.25.40.80">
    <property type="match status" value="1"/>
</dbReference>
<dbReference type="InterPro" id="IPR036155">
    <property type="entry name" value="Crypto/Photolyase_N_sf"/>
</dbReference>
<evidence type="ECO:0000256" key="1">
    <source>
        <dbReference type="ARBA" id="ARBA00005862"/>
    </source>
</evidence>
<proteinExistence type="inferred from homology"/>
<dbReference type="Pfam" id="PF00875">
    <property type="entry name" value="DNA_photolyase"/>
    <property type="match status" value="1"/>
</dbReference>
<feature type="site" description="Electron transfer via tryptophanyl radical" evidence="7">
    <location>
        <position position="370"/>
    </location>
</feature>
<reference evidence="10 11" key="1">
    <citation type="submission" date="2018-06" db="EMBL/GenBank/DDBJ databases">
        <title>Genomic Encyclopedia of Archaeal and Bacterial Type Strains, Phase II (KMG-II): from individual species to whole genera.</title>
        <authorList>
            <person name="Goeker M."/>
        </authorList>
    </citation>
    <scope>NUCLEOTIDE SEQUENCE [LARGE SCALE GENOMIC DNA]</scope>
    <source>
        <strain evidence="10 11">DSM 15361</strain>
    </source>
</reference>
<accession>A0A2W7ILW8</accession>
<dbReference type="PRINTS" id="PR00147">
    <property type="entry name" value="DNAPHOTLYASE"/>
</dbReference>
<evidence type="ECO:0000259" key="9">
    <source>
        <dbReference type="PROSITE" id="PS51645"/>
    </source>
</evidence>
<feature type="binding site" evidence="6">
    <location>
        <position position="233"/>
    </location>
    <ligand>
        <name>FAD</name>
        <dbReference type="ChEBI" id="CHEBI:57692"/>
    </ligand>
</feature>
<name>A0A2W7ILW8_9FLAO</name>
<dbReference type="InterPro" id="IPR002081">
    <property type="entry name" value="Cryptochrome/DNA_photolyase_1"/>
</dbReference>
<comment type="similarity">
    <text evidence="1 8">Belongs to the DNA photolyase class-1 family.</text>
</comment>
<dbReference type="SUPFAM" id="SSF52425">
    <property type="entry name" value="Cryptochrome/photolyase, N-terminal domain"/>
    <property type="match status" value="1"/>
</dbReference>
<comment type="cofactor">
    <cofactor evidence="8">
        <name>(6R)-5,10-methylene-5,6,7,8-tetrahydrofolate</name>
        <dbReference type="ChEBI" id="CHEBI:15636"/>
    </cofactor>
    <text evidence="8">Binds 1 5,10-methenyltetrahydrofolate (MTHF) per subunit.</text>
</comment>
<evidence type="ECO:0000256" key="3">
    <source>
        <dbReference type="ARBA" id="ARBA00022630"/>
    </source>
</evidence>
<dbReference type="PROSITE" id="PS51645">
    <property type="entry name" value="PHR_CRY_ALPHA_BETA"/>
    <property type="match status" value="1"/>
</dbReference>
<dbReference type="Gene3D" id="3.40.50.620">
    <property type="entry name" value="HUPs"/>
    <property type="match status" value="1"/>
</dbReference>
<evidence type="ECO:0000256" key="4">
    <source>
        <dbReference type="ARBA" id="ARBA00022827"/>
    </source>
</evidence>
<evidence type="ECO:0000313" key="10">
    <source>
        <dbReference type="EMBL" id="PZW39583.1"/>
    </source>
</evidence>
<comment type="caution">
    <text evidence="10">The sequence shown here is derived from an EMBL/GenBank/DDBJ whole genome shotgun (WGS) entry which is preliminary data.</text>
</comment>
<keyword evidence="4 6" id="KW-0274">FAD</keyword>
<dbReference type="GO" id="GO:0003677">
    <property type="term" value="F:DNA binding"/>
    <property type="evidence" value="ECO:0007669"/>
    <property type="project" value="TreeGrafter"/>
</dbReference>
<comment type="cofactor">
    <cofactor evidence="6 8">
        <name>FAD</name>
        <dbReference type="ChEBI" id="CHEBI:57692"/>
    </cofactor>
    <text evidence="6 8">Binds 1 FAD per subunit.</text>
</comment>
<dbReference type="Pfam" id="PF03441">
    <property type="entry name" value="FAD_binding_7"/>
    <property type="match status" value="1"/>
</dbReference>
<organism evidence="10 11">
    <name type="scientific">Mesonia algae</name>
    <dbReference type="NCBI Taxonomy" id="213248"/>
    <lineage>
        <taxon>Bacteria</taxon>
        <taxon>Pseudomonadati</taxon>
        <taxon>Bacteroidota</taxon>
        <taxon>Flavobacteriia</taxon>
        <taxon>Flavobacteriales</taxon>
        <taxon>Flavobacteriaceae</taxon>
        <taxon>Mesonia</taxon>
    </lineage>
</organism>
<keyword evidence="11" id="KW-1185">Reference proteome</keyword>
<gene>
    <name evidence="10" type="ORF">LX95_01941</name>
</gene>
<dbReference type="InterPro" id="IPR036134">
    <property type="entry name" value="Crypto/Photolyase_FAD-like_sf"/>
</dbReference>
<keyword evidence="10" id="KW-0456">Lyase</keyword>